<dbReference type="EMBL" id="PFTH01000062">
    <property type="protein sequence ID" value="PJB88923.1"/>
    <property type="molecule type" value="Genomic_DNA"/>
</dbReference>
<keyword evidence="1" id="KW-0378">Hydrolase</keyword>
<accession>A0A2M8DDI9</accession>
<proteinExistence type="predicted"/>
<feature type="non-terminal residue" evidence="1">
    <location>
        <position position="1"/>
    </location>
</feature>
<dbReference type="GO" id="GO:0009036">
    <property type="term" value="F:type II site-specific deoxyribonuclease activity"/>
    <property type="evidence" value="ECO:0007669"/>
    <property type="project" value="InterPro"/>
</dbReference>
<dbReference type="InterPro" id="IPR019068">
    <property type="entry name" value="Restrct_endonuc_II_MjaI"/>
</dbReference>
<evidence type="ECO:0000313" key="1">
    <source>
        <dbReference type="EMBL" id="PJB88923.1"/>
    </source>
</evidence>
<gene>
    <name evidence="1" type="ORF">CO083_01510</name>
</gene>
<name>A0A2M8DDI9_9BACT</name>
<dbReference type="GO" id="GO:0003677">
    <property type="term" value="F:DNA binding"/>
    <property type="evidence" value="ECO:0007669"/>
    <property type="project" value="InterPro"/>
</dbReference>
<sequence length="142" mass="16288">GKDIKEWEEWYIKKYPDALSIAAIKITEMIKNLKDSIIKINKEIINEWLKDLVIVKTFIGLKFQEAILKKGAEIVKKNYRLSNPSEESKGIDGFIGGIPVSIKPITYKAKKGLNEEINAVIVYYEKLKDGIEIDFSELVKKE</sequence>
<comment type="caution">
    <text evidence="1">The sequence shown here is derived from an EMBL/GenBank/DDBJ whole genome shotgun (WGS) entry which is preliminary data.</text>
</comment>
<keyword evidence="1" id="KW-0255">Endonuclease</keyword>
<organism evidence="1 2">
    <name type="scientific">Candidatus Roizmanbacteria bacterium CG_4_9_14_0_8_um_filter_34_12</name>
    <dbReference type="NCBI Taxonomy" id="1974840"/>
    <lineage>
        <taxon>Bacteria</taxon>
        <taxon>Candidatus Roizmaniibacteriota</taxon>
    </lineage>
</organism>
<dbReference type="GO" id="GO:0009307">
    <property type="term" value="P:DNA restriction-modification system"/>
    <property type="evidence" value="ECO:0007669"/>
    <property type="project" value="InterPro"/>
</dbReference>
<dbReference type="AlphaFoldDB" id="A0A2M8DDI9"/>
<reference evidence="2" key="1">
    <citation type="submission" date="2017-09" db="EMBL/GenBank/DDBJ databases">
        <title>Depth-based differentiation of microbial function through sediment-hosted aquifers and enrichment of novel symbionts in the deep terrestrial subsurface.</title>
        <authorList>
            <person name="Probst A.J."/>
            <person name="Ladd B."/>
            <person name="Jarett J.K."/>
            <person name="Geller-Mcgrath D.E."/>
            <person name="Sieber C.M.K."/>
            <person name="Emerson J.B."/>
            <person name="Anantharaman K."/>
            <person name="Thomas B.C."/>
            <person name="Malmstrom R."/>
            <person name="Stieglmeier M."/>
            <person name="Klingl A."/>
            <person name="Woyke T."/>
            <person name="Ryan C.M."/>
            <person name="Banfield J.F."/>
        </authorList>
    </citation>
    <scope>NUCLEOTIDE SEQUENCE [LARGE SCALE GENOMIC DNA]</scope>
</reference>
<dbReference type="Proteomes" id="UP000229706">
    <property type="component" value="Unassembled WGS sequence"/>
</dbReference>
<evidence type="ECO:0000313" key="2">
    <source>
        <dbReference type="Proteomes" id="UP000229706"/>
    </source>
</evidence>
<protein>
    <submittedName>
        <fullName evidence="1">Restriction endonuclease</fullName>
    </submittedName>
</protein>
<dbReference type="Pfam" id="PF09568">
    <property type="entry name" value="RE_MjaI"/>
    <property type="match status" value="1"/>
</dbReference>
<keyword evidence="1" id="KW-0540">Nuclease</keyword>